<evidence type="ECO:0000259" key="2">
    <source>
        <dbReference type="Pfam" id="PF16201"/>
    </source>
</evidence>
<organism evidence="3 4">
    <name type="scientific">Oldenlandia corymbosa var. corymbosa</name>
    <dbReference type="NCBI Taxonomy" id="529605"/>
    <lineage>
        <taxon>Eukaryota</taxon>
        <taxon>Viridiplantae</taxon>
        <taxon>Streptophyta</taxon>
        <taxon>Embryophyta</taxon>
        <taxon>Tracheophyta</taxon>
        <taxon>Spermatophyta</taxon>
        <taxon>Magnoliopsida</taxon>
        <taxon>eudicotyledons</taxon>
        <taxon>Gunneridae</taxon>
        <taxon>Pentapetalae</taxon>
        <taxon>asterids</taxon>
        <taxon>lamiids</taxon>
        <taxon>Gentianales</taxon>
        <taxon>Rubiaceae</taxon>
        <taxon>Rubioideae</taxon>
        <taxon>Spermacoceae</taxon>
        <taxon>Hedyotis-Oldenlandia complex</taxon>
        <taxon>Oldenlandia</taxon>
    </lineage>
</organism>
<gene>
    <name evidence="3" type="ORF">OLC1_LOCUS3129</name>
</gene>
<dbReference type="GO" id="GO:0005730">
    <property type="term" value="C:nucleolus"/>
    <property type="evidence" value="ECO:0007669"/>
    <property type="project" value="TreeGrafter"/>
</dbReference>
<dbReference type="InterPro" id="IPR021714">
    <property type="entry name" value="URB1_N"/>
</dbReference>
<dbReference type="Pfam" id="PF16201">
    <property type="entry name" value="NopRA1"/>
    <property type="match status" value="1"/>
</dbReference>
<dbReference type="GO" id="GO:0000466">
    <property type="term" value="P:maturation of 5.8S rRNA from tricistronic rRNA transcript (SSU-rRNA, 5.8S rRNA, LSU-rRNA)"/>
    <property type="evidence" value="ECO:0007669"/>
    <property type="project" value="TreeGrafter"/>
</dbReference>
<proteinExistence type="predicted"/>
<dbReference type="InterPro" id="IPR032436">
    <property type="entry name" value="URB1_C"/>
</dbReference>
<dbReference type="PANTHER" id="PTHR13500">
    <property type="entry name" value="NUCLEOLAR PRERIBOSOMAL-ASSOCIATED PROTEIN 1"/>
    <property type="match status" value="1"/>
</dbReference>
<dbReference type="Pfam" id="PF11707">
    <property type="entry name" value="Npa1"/>
    <property type="match status" value="1"/>
</dbReference>
<dbReference type="Proteomes" id="UP001161247">
    <property type="component" value="Chromosome 1"/>
</dbReference>
<name>A0AAV1C979_OLDCO</name>
<dbReference type="InterPro" id="IPR039844">
    <property type="entry name" value="URB1"/>
</dbReference>
<dbReference type="GO" id="GO:0000463">
    <property type="term" value="P:maturation of LSU-rRNA from tricistronic rRNA transcript (SSU-rRNA, 5.8S rRNA, LSU-rRNA)"/>
    <property type="evidence" value="ECO:0007669"/>
    <property type="project" value="TreeGrafter"/>
</dbReference>
<protein>
    <submittedName>
        <fullName evidence="3">OLC1v1026064C4</fullName>
    </submittedName>
</protein>
<reference evidence="3" key="1">
    <citation type="submission" date="2023-03" db="EMBL/GenBank/DDBJ databases">
        <authorList>
            <person name="Julca I."/>
        </authorList>
    </citation>
    <scope>NUCLEOTIDE SEQUENCE</scope>
</reference>
<sequence>MAVAAEVDDTTMADESRKEVTFVNEVSLDAKLIELLRNLTSTQSKLSVDASKEFIKLLKSDSGSKILSSYIQSSSRCAEFLKAWDLQKGKPEFFQLLNLVSAVLGHPFGRSSDNLIISSALDKFAREIIMDKMEDLYTELNCKEAKRQRAVLLLLASVVRRGTGLAWDVLKRFDFKVANFTKLSEWKARLQNEEKTRGRRNKERRKERQNVVKRKYLTREEFVGFAMSFLEVANPRLFREILQQKDMYSGVLRGLGTDDDEIVVYVLSTLRDRVLVPESLVPPALRSVLFGSATLEQLIGISGGEDGGVAADLAHSVLLKVCTDPSNGLMPDLERKPSPLKGNMKRLLDLMKKLNPTKVDYHKELLLAIVKGRPAFGSAYLDEFPYNVQDQSSPNWPFAISLAADVVSSVGDGLRFEFVDSQSQEPPSFGSSVVQDVVKCIGPRPFTQSLISRGLLQPDPLVKHGALKLVLMELKLLDSLISTLKGVPTSLDQKWASLQHDVQNAVQIVLPKPQVLYDLLPSLNGNFKSSKKPTKRTAEEDLDSECLIDWKRLKNSTLNEDNDFVVSGVDFVPDDGLIESDGAPLDYDTNELNNSVDFLNHVKEIWGLLGCSTEETAIKHGESFFFSKLLDALKIFHRALPSATAGSFDFFKFLSRKLLESPTIVQRSLLSLLVDQVVEIRQHDISFKTPPEMYKHLDSFINLVMYSPRRDIKDWAYTLAQAAMFSTGAFDINPGEISTWLLFIPGCNRDYIHVHDKDVEMFQRLAEFLREAVSKVDCGNNLFRYLDHLRGFVNNVGGSTDVSPNFGPFIVCILRSCLKVLGSKSRPLHEKLVISLYVSTTSKYLLETQVEAGLLSSIICLILSEGLEGSCKIDQLSSRHCEWRPLNSLLCFARSLKESQEVSGSYGTEGNLPASGGLFHDVLREVQGVLRNENVDLFKLWPEICYAGVQAGGTTIITDMLVHGQESFSLAFGSFVKVAPFHTLFPFIFFTDDSMLLDHSKMRNLLLDKLSVLKPEHSISAFLHILFCILQARRSSRTKQVKKFEKLCESLFFLAEHILKHLLVEQIGSDSTSSVPSLSSACYIQEVVAQVVFSHPLVTAYLEDPLTTATNIRDDIFHWPPESLRNMAEKEVHRTDHLVLNLLRVTCELLVSLPRNSVSLLEVDQTGGQIPKTFDVLVQKLIFSFKKGFVDCMERTKGLFHLIPTLNALNNLKEFICPFDLFELVDWMFSQIDQADTSDLHSFKSCALSVGLQVASCAFDSLRVCMLSLKAKEPVFDSLIGASGSSRDVGLFEKSFFCICEIATRVEQEVAFHCLLKATKAVKYHTNMGKNSLHFIMASSRLLSRVPLKFLSHCMQKITTTKAELLFNLSEMSYLHLFAFGHLVDDVSSKYSLSEVNMKEADEFFLLLPTILLYTDAALLKFGAEHYRHFENVTTLFWKIVSQGLSDWNTFVSKDIFAAKHVQCLPSSIGELLNLFSSTLLGKAVLLTQLYLGASGHLVEIKERLNLFDKLCPHTSASVGFLDWDVSNHVFSSFEQPLNFANRIIAKIRFCRVLLSLEHCQSEPYSEDGKSIGNLSEFSTSRNRFLSVLVFSWIHIVEKFQAKDRNYAIFRFLEVFVAENILESIGGTYDCLSVWDAFPFEQLVEAFLRHRFEDPYTLKMLQNVLTLLPNGKFSCVPILQRLLEDDDPQISPTILFDHKSSSSQMGVSFTDSSRIMKSFVFPFAAENTDGKNSCQTIEPYMKKLELVKLLRLLVNITSQQESFDSRTRRDKKVKELVLLLLSSYGATTSEIDLEIYNLMNEIETVDQSHFELVAEWDYLWGSAAINVSTELERVQGLSSFHLQDDEVIAEQRRNRFRENLPVEPKLCLRTVHYFPYNRSAADLSPSNTDTDNFYQKHSGCSRKIYVYDPLFILRFGVHGLAMEYIEPLEFASLGLLAVAFMALSSPDTDIRKLGYEAIVKFKSVLERCPKRKDVMRLRLLLSYLQNGIEEECQRIPSITAVFVAEASLILLDSSNHLHSSLSKALMRASGANFKGIPFFQEFFWSCSINFKTERLWMLRLLNSALDMDEDALILVRNSTFQTLLNFYTSPLSDAESKDLIVQMVKKSVRIREVARNLVEYCGMIPWLSSIIASFHWMLLKDQNSFPYEKLAAMLEVANDIISSRWISEWEYPFEPLAEIASHLFRILVGGTRFTEQQTRTTDQILQLLMTTLKLSQKREVYKPHFTPSFESLFKLYQAIDKCCGKQFCSIAEIGLKAILMSTPQPAIFDMDEHMLFEFTSWAISTAIQSRLMKVTKPEAPWCNLSNIPEEELEEDLLSKLLRWLTASVIIGRNVSKSIRTSRLELSTLHSLLEGCENVLGNQNDHNCIQVLGSSIFHLQQLLSTKWELLPSVVSALCLLLFSGTSPDSLLGDDWISVTSLLEKVKSPPEAHPDWRWSFDEPWRGSSLERSEGEKLEEFQACQKLLAVISKLLGPKPLSTGFLSLEEVEKSKSIRVEKP</sequence>
<evidence type="ECO:0000313" key="3">
    <source>
        <dbReference type="EMBL" id="CAI9091123.1"/>
    </source>
</evidence>
<feature type="domain" description="URB1 N-terminal" evidence="1">
    <location>
        <begin position="77"/>
        <end position="396"/>
    </location>
</feature>
<dbReference type="EMBL" id="OX459118">
    <property type="protein sequence ID" value="CAI9091123.1"/>
    <property type="molecule type" value="Genomic_DNA"/>
</dbReference>
<evidence type="ECO:0000259" key="1">
    <source>
        <dbReference type="Pfam" id="PF11707"/>
    </source>
</evidence>
<keyword evidence="4" id="KW-1185">Reference proteome</keyword>
<accession>A0AAV1C979</accession>
<evidence type="ECO:0000313" key="4">
    <source>
        <dbReference type="Proteomes" id="UP001161247"/>
    </source>
</evidence>
<dbReference type="PANTHER" id="PTHR13500:SF0">
    <property type="entry name" value="NUCLEOLAR PRE-RIBOSOMAL-ASSOCIATED PROTEIN 1"/>
    <property type="match status" value="1"/>
</dbReference>
<feature type="domain" description="URB1 C-terminal" evidence="2">
    <location>
        <begin position="1936"/>
        <end position="2126"/>
    </location>
</feature>